<dbReference type="OrthoDB" id="10005415at2"/>
<dbReference type="eggNOG" id="ENOG503303E">
    <property type="taxonomic scope" value="Bacteria"/>
</dbReference>
<evidence type="ECO:0000256" key="1">
    <source>
        <dbReference type="SAM" id="SignalP"/>
    </source>
</evidence>
<dbReference type="AlphaFoldDB" id="R0EHD8"/>
<accession>R0EHD8</accession>
<protein>
    <submittedName>
        <fullName evidence="2">Uncharacterized protein</fullName>
    </submittedName>
</protein>
<name>R0EHD8_CAUVI</name>
<dbReference type="PATRIC" id="fig|1292034.3.peg.2552"/>
<dbReference type="RefSeq" id="WP_004620421.1">
    <property type="nucleotide sequence ID" value="NZ_APMP01000016.1"/>
</dbReference>
<organism evidence="2 3">
    <name type="scientific">Caulobacter vibrioides OR37</name>
    <dbReference type="NCBI Taxonomy" id="1292034"/>
    <lineage>
        <taxon>Bacteria</taxon>
        <taxon>Pseudomonadati</taxon>
        <taxon>Pseudomonadota</taxon>
        <taxon>Alphaproteobacteria</taxon>
        <taxon>Caulobacterales</taxon>
        <taxon>Caulobacteraceae</taxon>
        <taxon>Caulobacter</taxon>
    </lineage>
</organism>
<feature type="chain" id="PRO_5004340563" evidence="1">
    <location>
        <begin position="24"/>
        <end position="235"/>
    </location>
</feature>
<evidence type="ECO:0000313" key="2">
    <source>
        <dbReference type="EMBL" id="ENZ81459.1"/>
    </source>
</evidence>
<proteinExistence type="predicted"/>
<dbReference type="EMBL" id="APMP01000016">
    <property type="protein sequence ID" value="ENZ81459.1"/>
    <property type="molecule type" value="Genomic_DNA"/>
</dbReference>
<keyword evidence="3" id="KW-1185">Reference proteome</keyword>
<dbReference type="Proteomes" id="UP000013063">
    <property type="component" value="Unassembled WGS sequence"/>
</dbReference>
<evidence type="ECO:0000313" key="3">
    <source>
        <dbReference type="Proteomes" id="UP000013063"/>
    </source>
</evidence>
<feature type="signal peptide" evidence="1">
    <location>
        <begin position="1"/>
        <end position="23"/>
    </location>
</feature>
<comment type="caution">
    <text evidence="2">The sequence shown here is derived from an EMBL/GenBank/DDBJ whole genome shotgun (WGS) entry which is preliminary data.</text>
</comment>
<keyword evidence="1" id="KW-0732">Signal</keyword>
<sequence length="235" mass="23356" precursor="true">MKKQILGAACAFSLTVVGGYASAQTTTTDPNATTTSCRPTDPCYDVLPTKGISNAQTWNGTNAVVSGALNLTVDHALSGVDAAATAVANNFQATGRAASGVTSNQTFEGEAYATLNAKLPDVTGDVSLKSTAMANNTSLTIDKMGAAVINQTVSNRDPSATLNAKLGDVDGAVDVAATAVNNNASINGDFTTAALSQVSHAAPVSAVANVNVNTVTGALTAAASAIGNTVSVKGF</sequence>
<gene>
    <name evidence="2" type="ORF">OR37_02570</name>
</gene>
<reference evidence="2 3" key="1">
    <citation type="journal article" date="2013" name="Genome Announc.">
        <title>Draft Genome Sequence for Caulobacter sp. Strain OR37, a Bacterium Tolerant to Heavy Metals.</title>
        <authorList>
            <person name="Utturkar S.M."/>
            <person name="Bollmann A."/>
            <person name="Brzoska R.M."/>
            <person name="Klingeman D.M."/>
            <person name="Epstein S.E."/>
            <person name="Palumbo A.V."/>
            <person name="Brown S.D."/>
        </authorList>
    </citation>
    <scope>NUCLEOTIDE SEQUENCE [LARGE SCALE GENOMIC DNA]</scope>
    <source>
        <strain evidence="2 3">OR37</strain>
    </source>
</reference>